<evidence type="ECO:0000313" key="3">
    <source>
        <dbReference type="Proteomes" id="UP001295740"/>
    </source>
</evidence>
<evidence type="ECO:0000256" key="1">
    <source>
        <dbReference type="SAM" id="MobiDB-lite"/>
    </source>
</evidence>
<dbReference type="EMBL" id="CAUWAG010000018">
    <property type="protein sequence ID" value="CAJ2511675.1"/>
    <property type="molecule type" value="Genomic_DNA"/>
</dbReference>
<dbReference type="Proteomes" id="UP001295740">
    <property type="component" value="Unassembled WGS sequence"/>
</dbReference>
<comment type="caution">
    <text evidence="2">The sequence shown here is derived from an EMBL/GenBank/DDBJ whole genome shotgun (WGS) entry which is preliminary data.</text>
</comment>
<evidence type="ECO:0000313" key="2">
    <source>
        <dbReference type="EMBL" id="CAJ2511675.1"/>
    </source>
</evidence>
<keyword evidence="3" id="KW-1185">Reference proteome</keyword>
<proteinExistence type="predicted"/>
<accession>A0AAI8YNY6</accession>
<organism evidence="2 3">
    <name type="scientific">Anthostomella pinea</name>
    <dbReference type="NCBI Taxonomy" id="933095"/>
    <lineage>
        <taxon>Eukaryota</taxon>
        <taxon>Fungi</taxon>
        <taxon>Dikarya</taxon>
        <taxon>Ascomycota</taxon>
        <taxon>Pezizomycotina</taxon>
        <taxon>Sordariomycetes</taxon>
        <taxon>Xylariomycetidae</taxon>
        <taxon>Xylariales</taxon>
        <taxon>Xylariaceae</taxon>
        <taxon>Anthostomella</taxon>
    </lineage>
</organism>
<sequence>MAPDSLSKTGNERPAAEVINLTLSGDEDDAQSTPPPTVLPKVLPATRMGQGQTGCSSFVSTTAKTTAPTAAITRTKKKNTPAIAIAIMNAKAPALARPLLPPQLLPLVLLSRLLPAGDAANVVPAAGPGPLVPSGSTTVVVTPVPASQ</sequence>
<dbReference type="AlphaFoldDB" id="A0AAI8YNY6"/>
<gene>
    <name evidence="2" type="ORF">KHLLAP_LOCUS12143</name>
</gene>
<protein>
    <submittedName>
        <fullName evidence="2">Uu.00g073000.m01.CDS01</fullName>
    </submittedName>
</protein>
<feature type="region of interest" description="Disordered" evidence="1">
    <location>
        <begin position="1"/>
        <end position="39"/>
    </location>
</feature>
<reference evidence="2" key="1">
    <citation type="submission" date="2023-10" db="EMBL/GenBank/DDBJ databases">
        <authorList>
            <person name="Hackl T."/>
        </authorList>
    </citation>
    <scope>NUCLEOTIDE SEQUENCE</scope>
</reference>
<name>A0AAI8YNY6_9PEZI</name>